<feature type="compositionally biased region" description="Polar residues" evidence="1">
    <location>
        <begin position="96"/>
        <end position="105"/>
    </location>
</feature>
<dbReference type="AlphaFoldDB" id="A0ABC8KQB2"/>
<dbReference type="InterPro" id="IPR023803">
    <property type="entry name" value="Ribosomal_bS16_dom_sf"/>
</dbReference>
<dbReference type="SUPFAM" id="SSF54565">
    <property type="entry name" value="Ribosomal protein S16"/>
    <property type="match status" value="1"/>
</dbReference>
<protein>
    <submittedName>
        <fullName evidence="2">Uncharacterized protein</fullName>
    </submittedName>
</protein>
<keyword evidence="3" id="KW-1185">Reference proteome</keyword>
<name>A0ABC8KQB2_ERUVS</name>
<dbReference type="EMBL" id="CAKOAT010306043">
    <property type="protein sequence ID" value="CAH8361407.1"/>
    <property type="molecule type" value="Genomic_DNA"/>
</dbReference>
<gene>
    <name evidence="2" type="ORF">ERUC_LOCUS27163</name>
</gene>
<reference evidence="2 3" key="1">
    <citation type="submission" date="2022-03" db="EMBL/GenBank/DDBJ databases">
        <authorList>
            <person name="Macdonald S."/>
            <person name="Ahmed S."/>
            <person name="Newling K."/>
        </authorList>
    </citation>
    <scope>NUCLEOTIDE SEQUENCE [LARGE SCALE GENOMIC DNA]</scope>
</reference>
<feature type="region of interest" description="Disordered" evidence="1">
    <location>
        <begin position="93"/>
        <end position="115"/>
    </location>
</feature>
<dbReference type="Proteomes" id="UP001642260">
    <property type="component" value="Unassembled WGS sequence"/>
</dbReference>
<evidence type="ECO:0000313" key="2">
    <source>
        <dbReference type="EMBL" id="CAH8361407.1"/>
    </source>
</evidence>
<accession>A0ABC8KQB2</accession>
<sequence length="115" mass="12524">MGFGMFSSQQGNNLKKVLSQPICKGPTVSIHKHIDKPKFRAKSSIRPTPRSSTLMKPTASQLYWLSVGAKPTDSVENMLFRAGLIPPKPMVVVGSKNGQQSTNHHVSPITGEILN</sequence>
<comment type="caution">
    <text evidence="2">The sequence shown here is derived from an EMBL/GenBank/DDBJ whole genome shotgun (WGS) entry which is preliminary data.</text>
</comment>
<proteinExistence type="predicted"/>
<evidence type="ECO:0000313" key="3">
    <source>
        <dbReference type="Proteomes" id="UP001642260"/>
    </source>
</evidence>
<dbReference type="Gene3D" id="3.30.1320.10">
    <property type="match status" value="1"/>
</dbReference>
<organism evidence="2 3">
    <name type="scientific">Eruca vesicaria subsp. sativa</name>
    <name type="common">Garden rocket</name>
    <name type="synonym">Eruca sativa</name>
    <dbReference type="NCBI Taxonomy" id="29727"/>
    <lineage>
        <taxon>Eukaryota</taxon>
        <taxon>Viridiplantae</taxon>
        <taxon>Streptophyta</taxon>
        <taxon>Embryophyta</taxon>
        <taxon>Tracheophyta</taxon>
        <taxon>Spermatophyta</taxon>
        <taxon>Magnoliopsida</taxon>
        <taxon>eudicotyledons</taxon>
        <taxon>Gunneridae</taxon>
        <taxon>Pentapetalae</taxon>
        <taxon>rosids</taxon>
        <taxon>malvids</taxon>
        <taxon>Brassicales</taxon>
        <taxon>Brassicaceae</taxon>
        <taxon>Brassiceae</taxon>
        <taxon>Eruca</taxon>
    </lineage>
</organism>
<evidence type="ECO:0000256" key="1">
    <source>
        <dbReference type="SAM" id="MobiDB-lite"/>
    </source>
</evidence>